<evidence type="ECO:0000313" key="1">
    <source>
        <dbReference type="EMBL" id="CBY36758.1"/>
    </source>
</evidence>
<name>E4YMQ3_OIKDI</name>
<reference evidence="1" key="1">
    <citation type="journal article" date="2010" name="Science">
        <title>Plasticity of animal genome architecture unmasked by rapid evolution of a pelagic tunicate.</title>
        <authorList>
            <person name="Denoeud F."/>
            <person name="Henriet S."/>
            <person name="Mungpakdee S."/>
            <person name="Aury J.M."/>
            <person name="Da Silva C."/>
            <person name="Brinkmann H."/>
            <person name="Mikhaleva J."/>
            <person name="Olsen L.C."/>
            <person name="Jubin C."/>
            <person name="Canestro C."/>
            <person name="Bouquet J.M."/>
            <person name="Danks G."/>
            <person name="Poulain J."/>
            <person name="Campsteijn C."/>
            <person name="Adamski M."/>
            <person name="Cross I."/>
            <person name="Yadetie F."/>
            <person name="Muffato M."/>
            <person name="Louis A."/>
            <person name="Butcher S."/>
            <person name="Tsagkogeorga G."/>
            <person name="Konrad A."/>
            <person name="Singh S."/>
            <person name="Jensen M.F."/>
            <person name="Cong E.H."/>
            <person name="Eikeseth-Otteraa H."/>
            <person name="Noel B."/>
            <person name="Anthouard V."/>
            <person name="Porcel B.M."/>
            <person name="Kachouri-Lafond R."/>
            <person name="Nishino A."/>
            <person name="Ugolini M."/>
            <person name="Chourrout P."/>
            <person name="Nishida H."/>
            <person name="Aasland R."/>
            <person name="Huzurbazar S."/>
            <person name="Westhof E."/>
            <person name="Delsuc F."/>
            <person name="Lehrach H."/>
            <person name="Reinhardt R."/>
            <person name="Weissenbach J."/>
            <person name="Roy S.W."/>
            <person name="Artiguenave F."/>
            <person name="Postlethwait J.H."/>
            <person name="Manak J.R."/>
            <person name="Thompson E.M."/>
            <person name="Jaillon O."/>
            <person name="Du Pasquier L."/>
            <person name="Boudinot P."/>
            <person name="Liberles D.A."/>
            <person name="Volff J.N."/>
            <person name="Philippe H."/>
            <person name="Lenhard B."/>
            <person name="Roest Crollius H."/>
            <person name="Wincker P."/>
            <person name="Chourrout D."/>
        </authorList>
    </citation>
    <scope>NUCLEOTIDE SEQUENCE [LARGE SCALE GENOMIC DNA]</scope>
</reference>
<proteinExistence type="predicted"/>
<dbReference type="Proteomes" id="UP000011014">
    <property type="component" value="Unassembled WGS sequence"/>
</dbReference>
<accession>E4YMQ3</accession>
<dbReference type="AlphaFoldDB" id="E4YMQ3"/>
<organism evidence="1">
    <name type="scientific">Oikopleura dioica</name>
    <name type="common">Tunicate</name>
    <dbReference type="NCBI Taxonomy" id="34765"/>
    <lineage>
        <taxon>Eukaryota</taxon>
        <taxon>Metazoa</taxon>
        <taxon>Chordata</taxon>
        <taxon>Tunicata</taxon>
        <taxon>Appendicularia</taxon>
        <taxon>Copelata</taxon>
        <taxon>Oikopleuridae</taxon>
        <taxon>Oikopleura</taxon>
    </lineage>
</organism>
<feature type="non-terminal residue" evidence="1">
    <location>
        <position position="1"/>
    </location>
</feature>
<sequence>LSKRKFSNNFFRFFDRKSDLPPIRSSSDFDDWWNSLRNRFNSLGAAQKSFCFVSRRRAFRRTWIFVCHFGWQFNTFSLLQKTTTSSTGLFDDRCSSDVHYLPACLRVFVRNVWNVWRCFNCWCNST</sequence>
<dbReference type="EMBL" id="FN654836">
    <property type="protein sequence ID" value="CBY36758.1"/>
    <property type="molecule type" value="Genomic_DNA"/>
</dbReference>
<gene>
    <name evidence="1" type="ORF">GSOID_T00029794001</name>
</gene>
<protein>
    <submittedName>
        <fullName evidence="1">Uncharacterized protein</fullName>
    </submittedName>
</protein>